<dbReference type="EMBL" id="GBRH01245077">
    <property type="protein sequence ID" value="JAD52818.1"/>
    <property type="molecule type" value="Transcribed_RNA"/>
</dbReference>
<organism evidence="2">
    <name type="scientific">Arundo donax</name>
    <name type="common">Giant reed</name>
    <name type="synonym">Donax arundinaceus</name>
    <dbReference type="NCBI Taxonomy" id="35708"/>
    <lineage>
        <taxon>Eukaryota</taxon>
        <taxon>Viridiplantae</taxon>
        <taxon>Streptophyta</taxon>
        <taxon>Embryophyta</taxon>
        <taxon>Tracheophyta</taxon>
        <taxon>Spermatophyta</taxon>
        <taxon>Magnoliopsida</taxon>
        <taxon>Liliopsida</taxon>
        <taxon>Poales</taxon>
        <taxon>Poaceae</taxon>
        <taxon>PACMAD clade</taxon>
        <taxon>Arundinoideae</taxon>
        <taxon>Arundineae</taxon>
        <taxon>Arundo</taxon>
    </lineage>
</organism>
<reference evidence="2" key="1">
    <citation type="submission" date="2014-09" db="EMBL/GenBank/DDBJ databases">
        <authorList>
            <person name="Magalhaes I.L.F."/>
            <person name="Oliveira U."/>
            <person name="Santos F.R."/>
            <person name="Vidigal T.H.D.A."/>
            <person name="Brescovit A.D."/>
            <person name="Santos A.J."/>
        </authorList>
    </citation>
    <scope>NUCLEOTIDE SEQUENCE</scope>
    <source>
        <tissue evidence="2">Shoot tissue taken approximately 20 cm above the soil surface</tissue>
    </source>
</reference>
<feature type="compositionally biased region" description="Basic and acidic residues" evidence="1">
    <location>
        <begin position="40"/>
        <end position="53"/>
    </location>
</feature>
<evidence type="ECO:0000256" key="1">
    <source>
        <dbReference type="SAM" id="MobiDB-lite"/>
    </source>
</evidence>
<reference evidence="2" key="2">
    <citation type="journal article" date="2015" name="Data Brief">
        <title>Shoot transcriptome of the giant reed, Arundo donax.</title>
        <authorList>
            <person name="Barrero R.A."/>
            <person name="Guerrero F.D."/>
            <person name="Moolhuijzen P."/>
            <person name="Goolsby J.A."/>
            <person name="Tidwell J."/>
            <person name="Bellgard S.E."/>
            <person name="Bellgard M.I."/>
        </authorList>
    </citation>
    <scope>NUCLEOTIDE SEQUENCE</scope>
    <source>
        <tissue evidence="2">Shoot tissue taken approximately 20 cm above the soil surface</tissue>
    </source>
</reference>
<dbReference type="AlphaFoldDB" id="A0A0A9ASG1"/>
<sequence length="53" mass="6128">MSMNQALQIRPHLTNVPQSISLTIMYRRRRFGQTLQTGEGKIEGTRENGPHNY</sequence>
<feature type="region of interest" description="Disordered" evidence="1">
    <location>
        <begin position="33"/>
        <end position="53"/>
    </location>
</feature>
<accession>A0A0A9ASG1</accession>
<proteinExistence type="predicted"/>
<name>A0A0A9ASG1_ARUDO</name>
<evidence type="ECO:0000313" key="2">
    <source>
        <dbReference type="EMBL" id="JAD52818.1"/>
    </source>
</evidence>
<protein>
    <submittedName>
        <fullName evidence="2">Uncharacterized protein</fullName>
    </submittedName>
</protein>